<accession>A0ABR2X3S7</accession>
<feature type="compositionally biased region" description="Polar residues" evidence="7">
    <location>
        <begin position="1"/>
        <end position="12"/>
    </location>
</feature>
<dbReference type="EMBL" id="JASJQH010000018">
    <property type="protein sequence ID" value="KAK9768445.1"/>
    <property type="molecule type" value="Genomic_DNA"/>
</dbReference>
<feature type="compositionally biased region" description="Low complexity" evidence="7">
    <location>
        <begin position="16"/>
        <end position="28"/>
    </location>
</feature>
<feature type="region of interest" description="Disordered" evidence="7">
    <location>
        <begin position="49"/>
        <end position="127"/>
    </location>
</feature>
<keyword evidence="3" id="KW-0805">Transcription regulation</keyword>
<evidence type="ECO:0000313" key="8">
    <source>
        <dbReference type="EMBL" id="KAK9768445.1"/>
    </source>
</evidence>
<dbReference type="Gene3D" id="1.20.5.1500">
    <property type="match status" value="1"/>
</dbReference>
<keyword evidence="5" id="KW-0539">Nucleus</keyword>
<evidence type="ECO:0000256" key="4">
    <source>
        <dbReference type="ARBA" id="ARBA00023163"/>
    </source>
</evidence>
<keyword evidence="9" id="KW-1185">Reference proteome</keyword>
<evidence type="ECO:0000256" key="5">
    <source>
        <dbReference type="ARBA" id="ARBA00023242"/>
    </source>
</evidence>
<reference evidence="8 9" key="1">
    <citation type="submission" date="2023-04" db="EMBL/GenBank/DDBJ databases">
        <title>Genome of Basidiobolus ranarum AG-B5.</title>
        <authorList>
            <person name="Stajich J.E."/>
            <person name="Carter-House D."/>
            <person name="Gryganskyi A."/>
        </authorList>
    </citation>
    <scope>NUCLEOTIDE SEQUENCE [LARGE SCALE GENOMIC DNA]</scope>
    <source>
        <strain evidence="8 9">AG-B5</strain>
    </source>
</reference>
<name>A0ABR2X3S7_9FUNG</name>
<feature type="compositionally biased region" description="Polar residues" evidence="7">
    <location>
        <begin position="52"/>
        <end position="67"/>
    </location>
</feature>
<evidence type="ECO:0000256" key="2">
    <source>
        <dbReference type="ARBA" id="ARBA00022491"/>
    </source>
</evidence>
<dbReference type="Proteomes" id="UP001479436">
    <property type="component" value="Unassembled WGS sequence"/>
</dbReference>
<feature type="region of interest" description="Disordered" evidence="7">
    <location>
        <begin position="1"/>
        <end position="28"/>
    </location>
</feature>
<evidence type="ECO:0000313" key="9">
    <source>
        <dbReference type="Proteomes" id="UP001479436"/>
    </source>
</evidence>
<comment type="subcellular location">
    <subcellularLocation>
        <location evidence="1">Nucleus</location>
    </subcellularLocation>
</comment>
<evidence type="ECO:0000256" key="3">
    <source>
        <dbReference type="ARBA" id="ARBA00023015"/>
    </source>
</evidence>
<feature type="coiled-coil region" evidence="6">
    <location>
        <begin position="151"/>
        <end position="219"/>
    </location>
</feature>
<evidence type="ECO:0000256" key="1">
    <source>
        <dbReference type="ARBA" id="ARBA00004123"/>
    </source>
</evidence>
<dbReference type="InterPro" id="IPR013907">
    <property type="entry name" value="Sds3"/>
</dbReference>
<sequence length="313" mass="35313">MTLEIASSINSKNETDSTANLSNSFSSSISSDVSLSTLACVQEQKGFEHSAVLSSEIPSDKLTQIKSQEGEKQCTPQVTVPDPPTESKDNSPPPSPSPSHLSSPTSEKQTVSDVSEHSEPKDPPTVVDATVEDDLASVATQEDDQDTKDQHHEALDSLREIEAEFAKLRDRIYRERIEELEKEIVMVEEDTHPELMPLLDEIESKKRSLVNTANAFRNAQMFTINNVNYGAEYQIHCDYENSRKCLKANLSQEVTSKKQRLKKEYEKLDEEYYAGSISRKTPRIYDTNLTTARSMIPELNILFFPTYHLHIRT</sequence>
<dbReference type="SMART" id="SM01401">
    <property type="entry name" value="Sds3"/>
    <property type="match status" value="1"/>
</dbReference>
<organism evidence="8 9">
    <name type="scientific">Basidiobolus ranarum</name>
    <dbReference type="NCBI Taxonomy" id="34480"/>
    <lineage>
        <taxon>Eukaryota</taxon>
        <taxon>Fungi</taxon>
        <taxon>Fungi incertae sedis</taxon>
        <taxon>Zoopagomycota</taxon>
        <taxon>Entomophthoromycotina</taxon>
        <taxon>Basidiobolomycetes</taxon>
        <taxon>Basidiobolales</taxon>
        <taxon>Basidiobolaceae</taxon>
        <taxon>Basidiobolus</taxon>
    </lineage>
</organism>
<comment type="caution">
    <text evidence="8">The sequence shown here is derived from an EMBL/GenBank/DDBJ whole genome shotgun (WGS) entry which is preliminary data.</text>
</comment>
<gene>
    <name evidence="8" type="ORF">K7432_000922</name>
</gene>
<protein>
    <submittedName>
        <fullName evidence="8">Uncharacterized protein</fullName>
    </submittedName>
</protein>
<keyword evidence="6" id="KW-0175">Coiled coil</keyword>
<dbReference type="PANTHER" id="PTHR21964">
    <property type="entry name" value="BREAST CANCER METASTASIS-SUPPRESSOR 1"/>
    <property type="match status" value="1"/>
</dbReference>
<keyword evidence="2" id="KW-0678">Repressor</keyword>
<evidence type="ECO:0000256" key="6">
    <source>
        <dbReference type="SAM" id="Coils"/>
    </source>
</evidence>
<keyword evidence="4" id="KW-0804">Transcription</keyword>
<dbReference type="Pfam" id="PF08598">
    <property type="entry name" value="Sds3"/>
    <property type="match status" value="1"/>
</dbReference>
<evidence type="ECO:0000256" key="7">
    <source>
        <dbReference type="SAM" id="MobiDB-lite"/>
    </source>
</evidence>
<proteinExistence type="predicted"/>